<name>A0A663NF10_ATHCN</name>
<reference evidence="1" key="1">
    <citation type="submission" date="2025-08" db="UniProtKB">
        <authorList>
            <consortium name="Ensembl"/>
        </authorList>
    </citation>
    <scope>IDENTIFICATION</scope>
</reference>
<reference evidence="1" key="2">
    <citation type="submission" date="2025-09" db="UniProtKB">
        <authorList>
            <consortium name="Ensembl"/>
        </authorList>
    </citation>
    <scope>IDENTIFICATION</scope>
</reference>
<dbReference type="Proteomes" id="UP000472269">
    <property type="component" value="Unplaced"/>
</dbReference>
<sequence length="64" mass="7470">LGKATRCGYLQSGLFDLLSLLKIPQSRITGQVFWPQKLKKKKLHSHINFIPELSHCHSWRRRGD</sequence>
<proteinExistence type="predicted"/>
<evidence type="ECO:0000313" key="2">
    <source>
        <dbReference type="Proteomes" id="UP000472269"/>
    </source>
</evidence>
<keyword evidence="2" id="KW-1185">Reference proteome</keyword>
<organism evidence="1 2">
    <name type="scientific">Athene cunicularia</name>
    <name type="common">Burrowing owl</name>
    <name type="synonym">Speotyto cunicularia</name>
    <dbReference type="NCBI Taxonomy" id="194338"/>
    <lineage>
        <taxon>Eukaryota</taxon>
        <taxon>Metazoa</taxon>
        <taxon>Chordata</taxon>
        <taxon>Craniata</taxon>
        <taxon>Vertebrata</taxon>
        <taxon>Euteleostomi</taxon>
        <taxon>Archelosauria</taxon>
        <taxon>Archosauria</taxon>
        <taxon>Dinosauria</taxon>
        <taxon>Saurischia</taxon>
        <taxon>Theropoda</taxon>
        <taxon>Coelurosauria</taxon>
        <taxon>Aves</taxon>
        <taxon>Neognathae</taxon>
        <taxon>Neoaves</taxon>
        <taxon>Telluraves</taxon>
        <taxon>Strigiformes</taxon>
        <taxon>Strigidae</taxon>
        <taxon>Athene</taxon>
    </lineage>
</organism>
<accession>A0A663NF10</accession>
<dbReference type="Ensembl" id="ENSACUT00000023825.1">
    <property type="protein sequence ID" value="ENSACUP00000022353.1"/>
    <property type="gene ID" value="ENSACUG00000014924.1"/>
</dbReference>
<protein>
    <submittedName>
        <fullName evidence="1">Uncharacterized protein</fullName>
    </submittedName>
</protein>
<dbReference type="AlphaFoldDB" id="A0A663NF10"/>
<evidence type="ECO:0000313" key="1">
    <source>
        <dbReference type="Ensembl" id="ENSACUP00000022353.1"/>
    </source>
</evidence>